<evidence type="ECO:0000256" key="1">
    <source>
        <dbReference type="SAM" id="MobiDB-lite"/>
    </source>
</evidence>
<dbReference type="AlphaFoldDB" id="A0A183DJ93"/>
<dbReference type="EMBL" id="UYRT01026534">
    <property type="protein sequence ID" value="VDK65237.1"/>
    <property type="molecule type" value="Genomic_DNA"/>
</dbReference>
<evidence type="ECO:0000313" key="2">
    <source>
        <dbReference type="EMBL" id="VDK65237.1"/>
    </source>
</evidence>
<feature type="compositionally biased region" description="Polar residues" evidence="1">
    <location>
        <begin position="27"/>
        <end position="36"/>
    </location>
</feature>
<sequence>MIIRSAGLSSEAHITSTHQERDGMVSNEPQRTTSTPEPVADKNEKIEFESPAIRNTEKSIAASGSGIADQSELPEKQTCEKQVPLLGESEVTNNDTGNVSRPTLAIQSGKL</sequence>
<reference evidence="4" key="1">
    <citation type="submission" date="2016-06" db="UniProtKB">
        <authorList>
            <consortium name="WormBaseParasite"/>
        </authorList>
    </citation>
    <scope>IDENTIFICATION</scope>
</reference>
<organism evidence="4">
    <name type="scientific">Gongylonema pulchrum</name>
    <dbReference type="NCBI Taxonomy" id="637853"/>
    <lineage>
        <taxon>Eukaryota</taxon>
        <taxon>Metazoa</taxon>
        <taxon>Ecdysozoa</taxon>
        <taxon>Nematoda</taxon>
        <taxon>Chromadorea</taxon>
        <taxon>Rhabditida</taxon>
        <taxon>Spirurina</taxon>
        <taxon>Spiruromorpha</taxon>
        <taxon>Spiruroidea</taxon>
        <taxon>Gongylonematidae</taxon>
        <taxon>Gongylonema</taxon>
    </lineage>
</organism>
<proteinExistence type="predicted"/>
<accession>A0A183DJ93</accession>
<evidence type="ECO:0000313" key="4">
    <source>
        <dbReference type="WBParaSite" id="GPUH_0000879401-mRNA-1"/>
    </source>
</evidence>
<dbReference type="Proteomes" id="UP000271098">
    <property type="component" value="Unassembled WGS sequence"/>
</dbReference>
<dbReference type="WBParaSite" id="GPUH_0000879401-mRNA-1">
    <property type="protein sequence ID" value="GPUH_0000879401-mRNA-1"/>
    <property type="gene ID" value="GPUH_0000879401"/>
</dbReference>
<evidence type="ECO:0000313" key="3">
    <source>
        <dbReference type="Proteomes" id="UP000271098"/>
    </source>
</evidence>
<feature type="region of interest" description="Disordered" evidence="1">
    <location>
        <begin position="1"/>
        <end position="111"/>
    </location>
</feature>
<gene>
    <name evidence="2" type="ORF">GPUH_LOCUS8785</name>
</gene>
<protein>
    <submittedName>
        <fullName evidence="2 4">Uncharacterized protein</fullName>
    </submittedName>
</protein>
<name>A0A183DJ93_9BILA</name>
<feature type="compositionally biased region" description="Polar residues" evidence="1">
    <location>
        <begin position="90"/>
        <end position="101"/>
    </location>
</feature>
<keyword evidence="3" id="KW-1185">Reference proteome</keyword>
<feature type="compositionally biased region" description="Basic and acidic residues" evidence="1">
    <location>
        <begin position="39"/>
        <end position="48"/>
    </location>
</feature>
<reference evidence="2 3" key="2">
    <citation type="submission" date="2018-11" db="EMBL/GenBank/DDBJ databases">
        <authorList>
            <consortium name="Pathogen Informatics"/>
        </authorList>
    </citation>
    <scope>NUCLEOTIDE SEQUENCE [LARGE SCALE GENOMIC DNA]</scope>
</reference>